<evidence type="ECO:0000256" key="5">
    <source>
        <dbReference type="ARBA" id="ARBA00022771"/>
    </source>
</evidence>
<dbReference type="VEuPathDB" id="FungiDB:CJI97_004231"/>
<keyword evidence="7" id="KW-0805">Transcription regulation</keyword>
<evidence type="ECO:0000259" key="13">
    <source>
        <dbReference type="PROSITE" id="PS50157"/>
    </source>
</evidence>
<reference evidence="15" key="1">
    <citation type="journal article" date="2015" name="BMC Genomics">
        <title>Draft genome of a commonly misdiagnosed multidrug resistant pathogen Candida auris.</title>
        <authorList>
            <person name="Chatterjee S."/>
            <person name="Alampalli S.V."/>
            <person name="Nageshan R.K."/>
            <person name="Chettiar S.T."/>
            <person name="Joshi S."/>
            <person name="Tatu U.S."/>
        </authorList>
    </citation>
    <scope>NUCLEOTIDE SEQUENCE [LARGE SCALE GENOMIC DNA]</scope>
    <source>
        <strain evidence="15">6684</strain>
    </source>
</reference>
<accession>A0A0L0P5N7</accession>
<dbReference type="SUPFAM" id="SSF57667">
    <property type="entry name" value="beta-beta-alpha zinc fingers"/>
    <property type="match status" value="2"/>
</dbReference>
<feature type="domain" description="C2H2-type" evidence="13">
    <location>
        <begin position="599"/>
        <end position="626"/>
    </location>
</feature>
<evidence type="ECO:0000256" key="11">
    <source>
        <dbReference type="PROSITE-ProRule" id="PRU00042"/>
    </source>
</evidence>
<dbReference type="VEuPathDB" id="FungiDB:CJJ09_005253"/>
<keyword evidence="5 11" id="KW-0863">Zinc-finger</keyword>
<dbReference type="InterPro" id="IPR013087">
    <property type="entry name" value="Znf_C2H2_type"/>
</dbReference>
<dbReference type="VEuPathDB" id="FungiDB:QG37_01438"/>
<dbReference type="Gene3D" id="6.10.140.370">
    <property type="match status" value="1"/>
</dbReference>
<evidence type="ECO:0000256" key="12">
    <source>
        <dbReference type="SAM" id="MobiDB-lite"/>
    </source>
</evidence>
<name>A0A0L0P5N7_CANAR</name>
<feature type="domain" description="C2H2-type" evidence="13">
    <location>
        <begin position="515"/>
        <end position="542"/>
    </location>
</feature>
<dbReference type="GO" id="GO:0000978">
    <property type="term" value="F:RNA polymerase II cis-regulatory region sequence-specific DNA binding"/>
    <property type="evidence" value="ECO:0007669"/>
    <property type="project" value="TreeGrafter"/>
</dbReference>
<dbReference type="PANTHER" id="PTHR14003">
    <property type="entry name" value="TRANSCRIPTIONAL REPRESSOR PROTEIN YY"/>
    <property type="match status" value="1"/>
</dbReference>
<dbReference type="VEuPathDB" id="FungiDB:CJJ07_002463"/>
<dbReference type="PANTHER" id="PTHR14003:SF23">
    <property type="entry name" value="ZINC FINGER PROTEIN 143"/>
    <property type="match status" value="1"/>
</dbReference>
<dbReference type="VEuPathDB" id="FungiDB:CJI96_0005195"/>
<dbReference type="GO" id="GO:0000785">
    <property type="term" value="C:chromatin"/>
    <property type="evidence" value="ECO:0007669"/>
    <property type="project" value="TreeGrafter"/>
</dbReference>
<dbReference type="FunFam" id="3.30.160.60:FF:001480">
    <property type="entry name" value="Si:cabz01071911.3"/>
    <property type="match status" value="1"/>
</dbReference>
<dbReference type="GO" id="GO:0000981">
    <property type="term" value="F:DNA-binding transcription factor activity, RNA polymerase II-specific"/>
    <property type="evidence" value="ECO:0007669"/>
    <property type="project" value="UniProtKB-ARBA"/>
</dbReference>
<dbReference type="GO" id="GO:0005667">
    <property type="term" value="C:transcription regulator complex"/>
    <property type="evidence" value="ECO:0007669"/>
    <property type="project" value="TreeGrafter"/>
</dbReference>
<evidence type="ECO:0000256" key="10">
    <source>
        <dbReference type="ARBA" id="ARBA00023242"/>
    </source>
</evidence>
<dbReference type="GO" id="GO:0008270">
    <property type="term" value="F:zinc ion binding"/>
    <property type="evidence" value="ECO:0007669"/>
    <property type="project" value="UniProtKB-KW"/>
</dbReference>
<evidence type="ECO:0000256" key="2">
    <source>
        <dbReference type="ARBA" id="ARBA00006991"/>
    </source>
</evidence>
<feature type="region of interest" description="Disordered" evidence="12">
    <location>
        <begin position="269"/>
        <end position="290"/>
    </location>
</feature>
<keyword evidence="9" id="KW-0804">Transcription</keyword>
<evidence type="ECO:0000256" key="4">
    <source>
        <dbReference type="ARBA" id="ARBA00022737"/>
    </source>
</evidence>
<dbReference type="VEuPathDB" id="FungiDB:B9J08_004167"/>
<feature type="domain" description="C2H2-type" evidence="13">
    <location>
        <begin position="543"/>
        <end position="570"/>
    </location>
</feature>
<evidence type="ECO:0000256" key="3">
    <source>
        <dbReference type="ARBA" id="ARBA00022723"/>
    </source>
</evidence>
<evidence type="ECO:0000256" key="8">
    <source>
        <dbReference type="ARBA" id="ARBA00023125"/>
    </source>
</evidence>
<comment type="caution">
    <text evidence="14">The sequence shown here is derived from an EMBL/GenBank/DDBJ whole genome shotgun (WGS) entry which is preliminary data.</text>
</comment>
<organism evidence="14 15">
    <name type="scientific">Candidozyma auris</name>
    <name type="common">Yeast</name>
    <name type="synonym">Candida auris</name>
    <dbReference type="NCBI Taxonomy" id="498019"/>
    <lineage>
        <taxon>Eukaryota</taxon>
        <taxon>Fungi</taxon>
        <taxon>Dikarya</taxon>
        <taxon>Ascomycota</taxon>
        <taxon>Saccharomycotina</taxon>
        <taxon>Pichiomycetes</taxon>
        <taxon>Metschnikowiaceae</taxon>
        <taxon>Candidozyma</taxon>
    </lineage>
</organism>
<dbReference type="PROSITE" id="PS50157">
    <property type="entry name" value="ZINC_FINGER_C2H2_2"/>
    <property type="match status" value="6"/>
</dbReference>
<keyword evidence="6" id="KW-0862">Zinc</keyword>
<evidence type="ECO:0000256" key="6">
    <source>
        <dbReference type="ARBA" id="ARBA00022833"/>
    </source>
</evidence>
<dbReference type="Gene3D" id="3.30.160.60">
    <property type="entry name" value="Classic Zinc Finger"/>
    <property type="match status" value="5"/>
</dbReference>
<evidence type="ECO:0000313" key="14">
    <source>
        <dbReference type="EMBL" id="KNE01604.1"/>
    </source>
</evidence>
<sequence length="629" mass="71350">MVERETDGFQVFDKCKELDKSCADIFCNELDDCYFGACENPKTCDTINCFPKDCVNERCVINNNLSQDYCNPYICESEICADKIAEVECCEDPACLRDAQSICNDPRCLDDHEVFEHENNLCSTQQKRMSIFRNLLGNVQRTVELLKENISDVEPSGPIKRRKLREIENDGIQIHFPHPCHLSLQNDGQDKLLTPLQNGRRQISDSPTNTLEIVADHSESTNPHKVHQSCFHARVPSLKSELQSPDITSSERNDFDFFLQFNNFNSLFGDDSQKEEQQTPYNGSVIPPQSPNAPSSYSCKWENCCKKVDDNTLLEHLIDDHINEEYDLDNRGALQKQAFQCEWYNCGFTNKNYASFVSHLSTHKGHKEVGNGVTIPKGENPGQRNSPLLTPNSLVSSFNSPRSVVKKEELTPPDGVSITLMEIKPKKALCCQPIDPLFTCKWQVGIDSNSKPIICGKVHSSDGELQAHLQQDHIGLGKHQYQCCWLGCERNGGKPFLQRQKLYRHIHIHTNYKPCKCEYCGASFAVAATLKQHMRIHSGEKPFSCKHCDKKFTTSSALAIHTRVHSGEKPLKCHYPGCGKSFSESSNLAKHKRVHQKRFTCDECGEVFDQKKLYTKHKRAHTQQSNSAI</sequence>
<protein>
    <recommendedName>
        <fullName evidence="13">C2H2-type domain-containing protein</fullName>
    </recommendedName>
</protein>
<evidence type="ECO:0000256" key="7">
    <source>
        <dbReference type="ARBA" id="ARBA00023015"/>
    </source>
</evidence>
<comment type="subcellular location">
    <subcellularLocation>
        <location evidence="1">Nucleus</location>
    </subcellularLocation>
</comment>
<evidence type="ECO:0000256" key="1">
    <source>
        <dbReference type="ARBA" id="ARBA00004123"/>
    </source>
</evidence>
<feature type="domain" description="C2H2-type" evidence="13">
    <location>
        <begin position="571"/>
        <end position="600"/>
    </location>
</feature>
<dbReference type="AlphaFoldDB" id="A0A0L0P5N7"/>
<dbReference type="PROSITE" id="PS00028">
    <property type="entry name" value="ZINC_FINGER_C2H2_1"/>
    <property type="match status" value="4"/>
</dbReference>
<dbReference type="FunFam" id="3.30.160.60:FF:000125">
    <property type="entry name" value="Putative zinc finger protein 143"/>
    <property type="match status" value="1"/>
</dbReference>
<keyword evidence="3" id="KW-0479">Metal-binding</keyword>
<dbReference type="EMBL" id="LGST01000009">
    <property type="protein sequence ID" value="KNE01604.1"/>
    <property type="molecule type" value="Genomic_DNA"/>
</dbReference>
<proteinExistence type="inferred from homology"/>
<feature type="domain" description="C2H2-type" evidence="13">
    <location>
        <begin position="339"/>
        <end position="368"/>
    </location>
</feature>
<keyword evidence="10" id="KW-0539">Nucleus</keyword>
<dbReference type="Proteomes" id="UP000037122">
    <property type="component" value="Unassembled WGS sequence"/>
</dbReference>
<feature type="domain" description="C2H2-type" evidence="13">
    <location>
        <begin position="486"/>
        <end position="514"/>
    </location>
</feature>
<comment type="similarity">
    <text evidence="2">Belongs to the krueppel C2H2-type zinc-finger protein family.</text>
</comment>
<evidence type="ECO:0000256" key="9">
    <source>
        <dbReference type="ARBA" id="ARBA00023163"/>
    </source>
</evidence>
<keyword evidence="8" id="KW-0238">DNA-binding</keyword>
<evidence type="ECO:0000313" key="15">
    <source>
        <dbReference type="Proteomes" id="UP000037122"/>
    </source>
</evidence>
<dbReference type="FunFam" id="3.30.160.60:FF:000417">
    <property type="entry name" value="Zinc finger protein"/>
    <property type="match status" value="1"/>
</dbReference>
<gene>
    <name evidence="14" type="ORF">QG37_01438</name>
</gene>
<keyword evidence="4" id="KW-0677">Repeat</keyword>
<dbReference type="Pfam" id="PF00096">
    <property type="entry name" value="zf-C2H2"/>
    <property type="match status" value="4"/>
</dbReference>
<dbReference type="GO" id="GO:0005634">
    <property type="term" value="C:nucleus"/>
    <property type="evidence" value="ECO:0007669"/>
    <property type="project" value="UniProtKB-SubCell"/>
</dbReference>
<dbReference type="InterPro" id="IPR036236">
    <property type="entry name" value="Znf_C2H2_sf"/>
</dbReference>
<dbReference type="SMART" id="SM00355">
    <property type="entry name" value="ZnF_C2H2"/>
    <property type="match status" value="8"/>
</dbReference>